<sequence length="529" mass="58147">MDALGAVLRKGSSSAAARSDDDQFYEDMEAPKFVDFTVPDHSRPDDRSWFCARIGCDENHEEVDPDALYKSFVLRVMAARSPNVRLQKALKRQQAPSAIARCPRSAPAKPVKGRATKLGALGSISEKMGIPSKLKVHPISSLRSTPNHVKAAKRPPTTEKAMTTPRSRLRPPSEEPFRSAKSCRARPPAPKSNTVVKALTFQTPKKDEHAATPARRTPIQELSVGMKKIRMGSNPRATEVAGSNAQPRKPLSKVRENPMDLDACRVQTGHEEKDPQGKPGGSGSCGRLGEEKGEKQMTGNSSSSSDFDEDKENAVQTYNTNRNMDPGTVNNGTENCQNKNPNKPLKAIVVPSKTTTHDPHAQGTKYKPLKPTNPKPFRLRTDERGILREANLERGKPQKETPVTKTQGRTKLDPIKSGRLDEPETVPSTQGKPMEDCEEKSSRKTQNKAKLTVPRQMLKPQSVTESESASSATLRSKERACGAQGENSTNLTTTTMSPQVKRAITIPKEPVFHKIHIPKDCTKRLEKAN</sequence>
<comment type="caution">
    <text evidence="2">The sequence shown here is derived from an EMBL/GenBank/DDBJ whole genome shotgun (WGS) entry which is preliminary data.</text>
</comment>
<dbReference type="EMBL" id="NMUH01002485">
    <property type="protein sequence ID" value="MQM00280.1"/>
    <property type="molecule type" value="Genomic_DNA"/>
</dbReference>
<accession>A0A843WB73</accession>
<dbReference type="PANTHER" id="PTHR37241">
    <property type="entry name" value="NEUROFILAMENT HEAVY PROTEIN"/>
    <property type="match status" value="1"/>
</dbReference>
<feature type="compositionally biased region" description="Polar residues" evidence="1">
    <location>
        <begin position="191"/>
        <end position="203"/>
    </location>
</feature>
<feature type="compositionally biased region" description="Basic and acidic residues" evidence="1">
    <location>
        <begin position="410"/>
        <end position="422"/>
    </location>
</feature>
<feature type="compositionally biased region" description="Polar residues" evidence="1">
    <location>
        <begin position="485"/>
        <end position="498"/>
    </location>
</feature>
<reference evidence="2" key="1">
    <citation type="submission" date="2017-07" db="EMBL/GenBank/DDBJ databases">
        <title>Taro Niue Genome Assembly and Annotation.</title>
        <authorList>
            <person name="Atibalentja N."/>
            <person name="Keating K."/>
            <person name="Fields C.J."/>
        </authorList>
    </citation>
    <scope>NUCLEOTIDE SEQUENCE</scope>
    <source>
        <strain evidence="2">Niue_2</strain>
        <tissue evidence="2">Leaf</tissue>
    </source>
</reference>
<feature type="compositionally biased region" description="Basic and acidic residues" evidence="1">
    <location>
        <begin position="433"/>
        <end position="442"/>
    </location>
</feature>
<evidence type="ECO:0000313" key="3">
    <source>
        <dbReference type="Proteomes" id="UP000652761"/>
    </source>
</evidence>
<evidence type="ECO:0000256" key="1">
    <source>
        <dbReference type="SAM" id="MobiDB-lite"/>
    </source>
</evidence>
<dbReference type="PANTHER" id="PTHR37241:SF1">
    <property type="entry name" value="NEUROFILAMENT HEAVY PROTEIN"/>
    <property type="match status" value="1"/>
</dbReference>
<gene>
    <name evidence="2" type="ORF">Taro_033005</name>
</gene>
<feature type="compositionally biased region" description="Polar residues" evidence="1">
    <location>
        <begin position="314"/>
        <end position="341"/>
    </location>
</feature>
<feature type="region of interest" description="Disordered" evidence="1">
    <location>
        <begin position="1"/>
        <end position="22"/>
    </location>
</feature>
<feature type="region of interest" description="Disordered" evidence="1">
    <location>
        <begin position="145"/>
        <end position="500"/>
    </location>
</feature>
<name>A0A843WB73_COLES</name>
<proteinExistence type="predicted"/>
<evidence type="ECO:0000313" key="2">
    <source>
        <dbReference type="EMBL" id="MQM00280.1"/>
    </source>
</evidence>
<feature type="compositionally biased region" description="Low complexity" evidence="1">
    <location>
        <begin position="464"/>
        <end position="473"/>
    </location>
</feature>
<dbReference type="AlphaFoldDB" id="A0A843WB73"/>
<dbReference type="OrthoDB" id="785936at2759"/>
<protein>
    <submittedName>
        <fullName evidence="2">Uncharacterized protein</fullName>
    </submittedName>
</protein>
<keyword evidence="3" id="KW-1185">Reference proteome</keyword>
<feature type="compositionally biased region" description="Basic and acidic residues" evidence="1">
    <location>
        <begin position="379"/>
        <end position="399"/>
    </location>
</feature>
<dbReference type="Proteomes" id="UP000652761">
    <property type="component" value="Unassembled WGS sequence"/>
</dbReference>
<organism evidence="2 3">
    <name type="scientific">Colocasia esculenta</name>
    <name type="common">Wild taro</name>
    <name type="synonym">Arum esculentum</name>
    <dbReference type="NCBI Taxonomy" id="4460"/>
    <lineage>
        <taxon>Eukaryota</taxon>
        <taxon>Viridiplantae</taxon>
        <taxon>Streptophyta</taxon>
        <taxon>Embryophyta</taxon>
        <taxon>Tracheophyta</taxon>
        <taxon>Spermatophyta</taxon>
        <taxon>Magnoliopsida</taxon>
        <taxon>Liliopsida</taxon>
        <taxon>Araceae</taxon>
        <taxon>Aroideae</taxon>
        <taxon>Colocasieae</taxon>
        <taxon>Colocasia</taxon>
    </lineage>
</organism>